<sequence length="315" mass="34865">MADTAPPHTAGITRSGSVWLDDGNIIIQAETTQYKALRSILAAHSPVLKGMFNLPQPSSRREVACPVVHLSDTAADVTAVLEALFLLKGLVVAEGPSDLAVVAAFLRLGKKYEIERLHTEALRRLRYEYPSTLEDLDAMKAYSMIKWDSRATVGVANLAREQNLLCVLPLALYQCCSMYTAKQLVTGVQGQFDALSADNIPACFTGWSALGHTQYTTTLAWIDSPDSTYLNCTSPALCADIRKEILHKISFPRVQFMGKYSWSDLSDFRYDYGIDDMCSSCNSVAEELHNVGRAKFWEALPGIFGLPDWAELRKE</sequence>
<dbReference type="CDD" id="cd18186">
    <property type="entry name" value="BTB_POZ_ZBTB_KLHL-like"/>
    <property type="match status" value="1"/>
</dbReference>
<name>A0A166REI7_9AGAM</name>
<feature type="domain" description="BTB" evidence="1">
    <location>
        <begin position="23"/>
        <end position="129"/>
    </location>
</feature>
<protein>
    <recommendedName>
        <fullName evidence="1">BTB domain-containing protein</fullName>
    </recommendedName>
</protein>
<dbReference type="Gene3D" id="3.30.710.10">
    <property type="entry name" value="Potassium Channel Kv1.1, Chain A"/>
    <property type="match status" value="1"/>
</dbReference>
<dbReference type="EMBL" id="KV417505">
    <property type="protein sequence ID" value="KZP28186.1"/>
    <property type="molecule type" value="Genomic_DNA"/>
</dbReference>
<dbReference type="OrthoDB" id="2799068at2759"/>
<accession>A0A166REI7</accession>
<dbReference type="InterPro" id="IPR011333">
    <property type="entry name" value="SKP1/BTB/POZ_sf"/>
</dbReference>
<dbReference type="AlphaFoldDB" id="A0A166REI7"/>
<dbReference type="SMART" id="SM00225">
    <property type="entry name" value="BTB"/>
    <property type="match status" value="1"/>
</dbReference>
<dbReference type="Pfam" id="PF00651">
    <property type="entry name" value="BTB"/>
    <property type="match status" value="1"/>
</dbReference>
<evidence type="ECO:0000313" key="3">
    <source>
        <dbReference type="Proteomes" id="UP000076532"/>
    </source>
</evidence>
<reference evidence="2 3" key="1">
    <citation type="journal article" date="2016" name="Mol. Biol. Evol.">
        <title>Comparative Genomics of Early-Diverging Mushroom-Forming Fungi Provides Insights into the Origins of Lignocellulose Decay Capabilities.</title>
        <authorList>
            <person name="Nagy L.G."/>
            <person name="Riley R."/>
            <person name="Tritt A."/>
            <person name="Adam C."/>
            <person name="Daum C."/>
            <person name="Floudas D."/>
            <person name="Sun H."/>
            <person name="Yadav J.S."/>
            <person name="Pangilinan J."/>
            <person name="Larsson K.H."/>
            <person name="Matsuura K."/>
            <person name="Barry K."/>
            <person name="Labutti K."/>
            <person name="Kuo R."/>
            <person name="Ohm R.A."/>
            <person name="Bhattacharya S.S."/>
            <person name="Shirouzu T."/>
            <person name="Yoshinaga Y."/>
            <person name="Martin F.M."/>
            <person name="Grigoriev I.V."/>
            <person name="Hibbett D.S."/>
        </authorList>
    </citation>
    <scope>NUCLEOTIDE SEQUENCE [LARGE SCALE GENOMIC DNA]</scope>
    <source>
        <strain evidence="2 3">CBS 109695</strain>
    </source>
</reference>
<gene>
    <name evidence="2" type="ORF">FIBSPDRAFT_729551</name>
</gene>
<keyword evidence="3" id="KW-1185">Reference proteome</keyword>
<proteinExistence type="predicted"/>
<evidence type="ECO:0000259" key="1">
    <source>
        <dbReference type="SMART" id="SM00225"/>
    </source>
</evidence>
<organism evidence="2 3">
    <name type="scientific">Athelia psychrophila</name>
    <dbReference type="NCBI Taxonomy" id="1759441"/>
    <lineage>
        <taxon>Eukaryota</taxon>
        <taxon>Fungi</taxon>
        <taxon>Dikarya</taxon>
        <taxon>Basidiomycota</taxon>
        <taxon>Agaricomycotina</taxon>
        <taxon>Agaricomycetes</taxon>
        <taxon>Agaricomycetidae</taxon>
        <taxon>Atheliales</taxon>
        <taxon>Atheliaceae</taxon>
        <taxon>Athelia</taxon>
    </lineage>
</organism>
<dbReference type="Proteomes" id="UP000076532">
    <property type="component" value="Unassembled WGS sequence"/>
</dbReference>
<dbReference type="InterPro" id="IPR000210">
    <property type="entry name" value="BTB/POZ_dom"/>
</dbReference>
<evidence type="ECO:0000313" key="2">
    <source>
        <dbReference type="EMBL" id="KZP28186.1"/>
    </source>
</evidence>